<dbReference type="InterPro" id="IPR015422">
    <property type="entry name" value="PyrdxlP-dep_Trfase_small"/>
</dbReference>
<evidence type="ECO:0000313" key="1">
    <source>
        <dbReference type="EMBL" id="CAF1092789.1"/>
    </source>
</evidence>
<comment type="caution">
    <text evidence="1">The sequence shown here is derived from an EMBL/GenBank/DDBJ whole genome shotgun (WGS) entry which is preliminary data.</text>
</comment>
<sequence length="82" mass="9459">MQAIKCRLPINSNRFVLAAGIIRRNEQKRLSTLTMQTLNPLVKEVEYAVRGPIVIRAGEIERQLKNKVFAESKQTFFFSTHL</sequence>
<reference evidence="1" key="1">
    <citation type="submission" date="2021-02" db="EMBL/GenBank/DDBJ databases">
        <authorList>
            <person name="Nowell W R."/>
        </authorList>
    </citation>
    <scope>NUCLEOTIDE SEQUENCE</scope>
</reference>
<proteinExistence type="predicted"/>
<organism evidence="1 2">
    <name type="scientific">Adineta steineri</name>
    <dbReference type="NCBI Taxonomy" id="433720"/>
    <lineage>
        <taxon>Eukaryota</taxon>
        <taxon>Metazoa</taxon>
        <taxon>Spiralia</taxon>
        <taxon>Gnathifera</taxon>
        <taxon>Rotifera</taxon>
        <taxon>Eurotatoria</taxon>
        <taxon>Bdelloidea</taxon>
        <taxon>Adinetida</taxon>
        <taxon>Adinetidae</taxon>
        <taxon>Adineta</taxon>
    </lineage>
</organism>
<evidence type="ECO:0000313" key="2">
    <source>
        <dbReference type="Proteomes" id="UP000663845"/>
    </source>
</evidence>
<dbReference type="EMBL" id="CAJNOG010000224">
    <property type="protein sequence ID" value="CAF1092789.1"/>
    <property type="molecule type" value="Genomic_DNA"/>
</dbReference>
<name>A0A814NGN3_9BILA</name>
<protein>
    <submittedName>
        <fullName evidence="1">Uncharacterized protein</fullName>
    </submittedName>
</protein>
<dbReference type="AlphaFoldDB" id="A0A814NGN3"/>
<dbReference type="Proteomes" id="UP000663845">
    <property type="component" value="Unassembled WGS sequence"/>
</dbReference>
<accession>A0A814NGN3</accession>
<dbReference type="Gene3D" id="3.90.1150.10">
    <property type="entry name" value="Aspartate Aminotransferase, domain 1"/>
    <property type="match status" value="1"/>
</dbReference>
<gene>
    <name evidence="1" type="ORF">JYZ213_LOCUS20937</name>
</gene>